<sequence>MKTGVWYRFKNQQAYNNFRERASFNDAVGPYLAGGFKVHSVTTPPGSVSPYVASLGFGVTEVKLDNKRHDDALKLLMDNASGGNVIISSKEFEFFEEIPSTHLTVKNDPTLGEKIKTIMESGRAFYIGTTAGGSLYYSDYSDF</sequence>
<dbReference type="KEGG" id="vg:19484964"/>
<gene>
    <name evidence="1" type="ORF">PS2_080</name>
</gene>
<protein>
    <submittedName>
        <fullName evidence="1">Uncharacterized protein</fullName>
    </submittedName>
</protein>
<dbReference type="Proteomes" id="UP000024445">
    <property type="component" value="Segment"/>
</dbReference>
<reference evidence="1 2" key="1">
    <citation type="submission" date="2014-01" db="EMBL/GenBank/DDBJ databases">
        <authorList>
            <person name="Zhang G."/>
            <person name="Jin J."/>
            <person name="Li Z.J."/>
            <person name="Wang S.W."/>
            <person name="Chen S.J."/>
            <person name="Wang S.M."/>
            <person name="Wang X.T."/>
            <person name="Li Y.H."/>
            <person name="Wang J."/>
            <person name="Yang C.K."/>
            <person name="Wang L."/>
        </authorList>
    </citation>
    <scope>NUCLEOTIDE SEQUENCE [LARGE SCALE GENOMIC DNA]</scope>
</reference>
<proteinExistence type="predicted"/>
<evidence type="ECO:0000313" key="2">
    <source>
        <dbReference type="Proteomes" id="UP000024445"/>
    </source>
</evidence>
<organism evidence="1 2">
    <name type="scientific">Serratia phage PS2</name>
    <dbReference type="NCBI Taxonomy" id="1481112"/>
    <lineage>
        <taxon>Viruses</taxon>
        <taxon>Duplodnaviria</taxon>
        <taxon>Heunggongvirae</taxon>
        <taxon>Uroviricota</taxon>
        <taxon>Caudoviricetes</taxon>
        <taxon>Muldoonvirus</taxon>
        <taxon>Muldoonvirus PS2</taxon>
    </lineage>
</organism>
<dbReference type="EMBL" id="KJ025957">
    <property type="protein sequence ID" value="AHY25327.1"/>
    <property type="molecule type" value="Genomic_DNA"/>
</dbReference>
<evidence type="ECO:0000313" key="1">
    <source>
        <dbReference type="EMBL" id="AHY25327.1"/>
    </source>
</evidence>
<dbReference type="GeneID" id="19484964"/>
<name>A0A023W6G2_9CAUD</name>
<dbReference type="RefSeq" id="YP_009030127.1">
    <property type="nucleotide sequence ID" value="NC_024121.1"/>
</dbReference>
<accession>A0A023W6G2</accession>
<keyword evidence="2" id="KW-1185">Reference proteome</keyword>